<dbReference type="Pfam" id="PF12836">
    <property type="entry name" value="HHH_3"/>
    <property type="match status" value="1"/>
</dbReference>
<accession>A0A328UEV3</accession>
<gene>
    <name evidence="2" type="ORF">DPQ25_13345</name>
</gene>
<name>A0A328UEV3_9FIRM</name>
<dbReference type="InterPro" id="IPR003583">
    <property type="entry name" value="Hlx-hairpin-Hlx_DNA-bd_motif"/>
</dbReference>
<dbReference type="GO" id="GO:0006281">
    <property type="term" value="P:DNA repair"/>
    <property type="evidence" value="ECO:0007669"/>
    <property type="project" value="InterPro"/>
</dbReference>
<protein>
    <submittedName>
        <fullName evidence="2">ComEA family DNA-binding protein</fullName>
    </submittedName>
</protein>
<reference evidence="2 3" key="1">
    <citation type="submission" date="2018-06" db="EMBL/GenBank/DDBJ databases">
        <title>Noncontiguous genome sequence of Ruminococcaceae bacterium ASD2818.</title>
        <authorList>
            <person name="Chaplin A.V."/>
            <person name="Sokolova S.R."/>
            <person name="Kochetkova T.O."/>
            <person name="Goltsov A.Y."/>
            <person name="Trofimov D.Y."/>
            <person name="Efimov B.A."/>
        </authorList>
    </citation>
    <scope>NUCLEOTIDE SEQUENCE [LARGE SCALE GENOMIC DNA]</scope>
    <source>
        <strain evidence="2 3">ASD2818</strain>
    </source>
</reference>
<sequence length="103" mass="11109">MIIGYNAFFVPDASGYQYFAASQAEIAVDSGADKTESPAIGVVNINTASEEELDTLPGIGPAIAAEIIAYREENGPFRSPEEIMSVNRIGEKTFEKMKAYITV</sequence>
<feature type="domain" description="Helix-hairpin-helix DNA-binding motif class 1" evidence="1">
    <location>
        <begin position="51"/>
        <end position="70"/>
    </location>
</feature>
<feature type="domain" description="Helix-hairpin-helix DNA-binding motif class 1" evidence="1">
    <location>
        <begin position="81"/>
        <end position="100"/>
    </location>
</feature>
<dbReference type="GO" id="GO:0015628">
    <property type="term" value="P:protein secretion by the type II secretion system"/>
    <property type="evidence" value="ECO:0007669"/>
    <property type="project" value="TreeGrafter"/>
</dbReference>
<dbReference type="GO" id="GO:0015627">
    <property type="term" value="C:type II protein secretion system complex"/>
    <property type="evidence" value="ECO:0007669"/>
    <property type="project" value="TreeGrafter"/>
</dbReference>
<dbReference type="InterPro" id="IPR004509">
    <property type="entry name" value="Competence_ComEA_HhH"/>
</dbReference>
<keyword evidence="2" id="KW-0238">DNA-binding</keyword>
<keyword evidence="3" id="KW-1185">Reference proteome</keyword>
<proteinExistence type="predicted"/>
<dbReference type="NCBIfam" id="TIGR00426">
    <property type="entry name" value="competence protein ComEA helix-hairpin-helix repeat region"/>
    <property type="match status" value="1"/>
</dbReference>
<dbReference type="SUPFAM" id="SSF47781">
    <property type="entry name" value="RuvA domain 2-like"/>
    <property type="match status" value="1"/>
</dbReference>
<evidence type="ECO:0000313" key="3">
    <source>
        <dbReference type="Proteomes" id="UP000249377"/>
    </source>
</evidence>
<evidence type="ECO:0000259" key="1">
    <source>
        <dbReference type="SMART" id="SM00278"/>
    </source>
</evidence>
<dbReference type="InterPro" id="IPR010994">
    <property type="entry name" value="RuvA_2-like"/>
</dbReference>
<comment type="caution">
    <text evidence="2">The sequence shown here is derived from an EMBL/GenBank/DDBJ whole genome shotgun (WGS) entry which is preliminary data.</text>
</comment>
<dbReference type="PANTHER" id="PTHR21180">
    <property type="entry name" value="ENDONUCLEASE/EXONUCLEASE/PHOSPHATASE FAMILY DOMAIN-CONTAINING PROTEIN 1"/>
    <property type="match status" value="1"/>
</dbReference>
<evidence type="ECO:0000313" key="2">
    <source>
        <dbReference type="EMBL" id="RAQ22200.1"/>
    </source>
</evidence>
<dbReference type="AlphaFoldDB" id="A0A328UEV3"/>
<dbReference type="EMBL" id="QLYR01000014">
    <property type="protein sequence ID" value="RAQ22200.1"/>
    <property type="molecule type" value="Genomic_DNA"/>
</dbReference>
<dbReference type="Gene3D" id="1.10.150.320">
    <property type="entry name" value="Photosystem II 12 kDa extrinsic protein"/>
    <property type="match status" value="1"/>
</dbReference>
<dbReference type="InterPro" id="IPR051675">
    <property type="entry name" value="Endo/Exo/Phosphatase_dom_1"/>
</dbReference>
<organism evidence="2 3">
    <name type="scientific">Hydrogeniiclostridium mannosilyticum</name>
    <dbReference type="NCBI Taxonomy" id="2764322"/>
    <lineage>
        <taxon>Bacteria</taxon>
        <taxon>Bacillati</taxon>
        <taxon>Bacillota</taxon>
        <taxon>Clostridia</taxon>
        <taxon>Eubacteriales</taxon>
        <taxon>Acutalibacteraceae</taxon>
        <taxon>Hydrogeniiclostridium</taxon>
    </lineage>
</organism>
<dbReference type="GO" id="GO:0003677">
    <property type="term" value="F:DNA binding"/>
    <property type="evidence" value="ECO:0007669"/>
    <property type="project" value="UniProtKB-KW"/>
</dbReference>
<dbReference type="PANTHER" id="PTHR21180:SF32">
    <property type="entry name" value="ENDONUCLEASE_EXONUCLEASE_PHOSPHATASE FAMILY DOMAIN-CONTAINING PROTEIN 1"/>
    <property type="match status" value="1"/>
</dbReference>
<dbReference type="Proteomes" id="UP000249377">
    <property type="component" value="Unassembled WGS sequence"/>
</dbReference>
<dbReference type="SMART" id="SM00278">
    <property type="entry name" value="HhH1"/>
    <property type="match status" value="2"/>
</dbReference>